<dbReference type="RefSeq" id="WP_203747431.1">
    <property type="nucleotide sequence ID" value="NZ_BONK01000001.1"/>
</dbReference>
<feature type="compositionally biased region" description="Basic and acidic residues" evidence="1">
    <location>
        <begin position="58"/>
        <end position="71"/>
    </location>
</feature>
<evidence type="ECO:0000313" key="3">
    <source>
        <dbReference type="EMBL" id="GIG19471.1"/>
    </source>
</evidence>
<evidence type="ECO:0000259" key="2">
    <source>
        <dbReference type="Pfam" id="PF18970"/>
    </source>
</evidence>
<dbReference type="InterPro" id="IPR043763">
    <property type="entry name" value="DUF5709"/>
</dbReference>
<gene>
    <name evidence="3" type="ORF">Cch01nite_01950</name>
</gene>
<name>A0A919P0K2_9CELL</name>
<dbReference type="Proteomes" id="UP000632740">
    <property type="component" value="Unassembled WGS sequence"/>
</dbReference>
<dbReference type="EMBL" id="BONK01000001">
    <property type="protein sequence ID" value="GIG19471.1"/>
    <property type="molecule type" value="Genomic_DNA"/>
</dbReference>
<feature type="compositionally biased region" description="Basic and acidic residues" evidence="1">
    <location>
        <begin position="21"/>
        <end position="34"/>
    </location>
</feature>
<reference evidence="3" key="1">
    <citation type="submission" date="2021-01" db="EMBL/GenBank/DDBJ databases">
        <title>Whole genome shotgun sequence of Cellulomonas chitinilytica NBRC 110799.</title>
        <authorList>
            <person name="Komaki H."/>
            <person name="Tamura T."/>
        </authorList>
    </citation>
    <scope>NUCLEOTIDE SEQUENCE</scope>
    <source>
        <strain evidence="3">NBRC 110799</strain>
    </source>
</reference>
<evidence type="ECO:0000313" key="4">
    <source>
        <dbReference type="Proteomes" id="UP000632740"/>
    </source>
</evidence>
<accession>A0A919P0K2</accession>
<feature type="region of interest" description="Disordered" evidence="1">
    <location>
        <begin position="1"/>
        <end position="106"/>
    </location>
</feature>
<keyword evidence="4" id="KW-1185">Reference proteome</keyword>
<sequence length="148" mass="16236">MSDTSATSPDPELGSEGDTDQLPREDTLVDRGVDDLLDEGYSPPERARSNHYGETAWEESHRETIDQRIGQEEPEVWEVSPHVSGDREPLRAGRLVSDGDAVSAGGNDEFAIDAGVSGGAASAEEAAVHFIEEEYVDDRRYRDDDDEE</sequence>
<proteinExistence type="predicted"/>
<protein>
    <recommendedName>
        <fullName evidence="2">DUF5709 domain-containing protein</fullName>
    </recommendedName>
</protein>
<dbReference type="Pfam" id="PF18970">
    <property type="entry name" value="DUF5709"/>
    <property type="match status" value="1"/>
</dbReference>
<comment type="caution">
    <text evidence="3">The sequence shown here is derived from an EMBL/GenBank/DDBJ whole genome shotgun (WGS) entry which is preliminary data.</text>
</comment>
<evidence type="ECO:0000256" key="1">
    <source>
        <dbReference type="SAM" id="MobiDB-lite"/>
    </source>
</evidence>
<organism evidence="3 4">
    <name type="scientific">Cellulomonas chitinilytica</name>
    <dbReference type="NCBI Taxonomy" id="398759"/>
    <lineage>
        <taxon>Bacteria</taxon>
        <taxon>Bacillati</taxon>
        <taxon>Actinomycetota</taxon>
        <taxon>Actinomycetes</taxon>
        <taxon>Micrococcales</taxon>
        <taxon>Cellulomonadaceae</taxon>
        <taxon>Cellulomonas</taxon>
    </lineage>
</organism>
<feature type="domain" description="DUF5709" evidence="2">
    <location>
        <begin position="87"/>
        <end position="133"/>
    </location>
</feature>
<dbReference type="AlphaFoldDB" id="A0A919P0K2"/>